<dbReference type="EMBL" id="CABFNO020001268">
    <property type="protein sequence ID" value="CAG9975633.1"/>
    <property type="molecule type" value="Genomic_DNA"/>
</dbReference>
<comment type="caution">
    <text evidence="2">The sequence shown here is derived from an EMBL/GenBank/DDBJ whole genome shotgun (WGS) entry which is preliminary data.</text>
</comment>
<feature type="region of interest" description="Disordered" evidence="1">
    <location>
        <begin position="1"/>
        <end position="77"/>
    </location>
</feature>
<feature type="compositionally biased region" description="Low complexity" evidence="1">
    <location>
        <begin position="68"/>
        <end position="77"/>
    </location>
</feature>
<protein>
    <submittedName>
        <fullName evidence="2">Uncharacterized protein</fullName>
    </submittedName>
</protein>
<evidence type="ECO:0000313" key="2">
    <source>
        <dbReference type="EMBL" id="CAG9975633.1"/>
    </source>
</evidence>
<gene>
    <name evidence="2" type="ORF">CBYS24578_00013095</name>
</gene>
<name>A0A9N9XU95_9HYPO</name>
<dbReference type="Proteomes" id="UP000754883">
    <property type="component" value="Unassembled WGS sequence"/>
</dbReference>
<organism evidence="2 3">
    <name type="scientific">Clonostachys byssicola</name>
    <dbReference type="NCBI Taxonomy" id="160290"/>
    <lineage>
        <taxon>Eukaryota</taxon>
        <taxon>Fungi</taxon>
        <taxon>Dikarya</taxon>
        <taxon>Ascomycota</taxon>
        <taxon>Pezizomycotina</taxon>
        <taxon>Sordariomycetes</taxon>
        <taxon>Hypocreomycetidae</taxon>
        <taxon>Hypocreales</taxon>
        <taxon>Bionectriaceae</taxon>
        <taxon>Clonostachys</taxon>
    </lineage>
</organism>
<proteinExistence type="predicted"/>
<accession>A0A9N9XU95</accession>
<reference evidence="2" key="1">
    <citation type="submission" date="2021-10" db="EMBL/GenBank/DDBJ databases">
        <authorList>
            <person name="Piombo E."/>
        </authorList>
    </citation>
    <scope>NUCLEOTIDE SEQUENCE</scope>
</reference>
<feature type="compositionally biased region" description="Low complexity" evidence="1">
    <location>
        <begin position="24"/>
        <end position="45"/>
    </location>
</feature>
<evidence type="ECO:0000256" key="1">
    <source>
        <dbReference type="SAM" id="MobiDB-lite"/>
    </source>
</evidence>
<keyword evidence="3" id="KW-1185">Reference proteome</keyword>
<sequence>MCFKDKANAEPVEEAMPPVRMPTGRRTAAATARLKEAQAQSSQSSELNRKKNSWEKASQTHAYGGPTSGSNSGNIDSGGLYGGVNGGVYSGVYGGPNGGVNGGVYGGVYGTSHGGGYMGNGGGHSYHGEGNHAWD</sequence>
<evidence type="ECO:0000313" key="3">
    <source>
        <dbReference type="Proteomes" id="UP000754883"/>
    </source>
</evidence>
<dbReference type="AlphaFoldDB" id="A0A9N9XU95"/>